<dbReference type="GO" id="GO:0000271">
    <property type="term" value="P:polysaccharide biosynthetic process"/>
    <property type="evidence" value="ECO:0007669"/>
    <property type="project" value="TreeGrafter"/>
</dbReference>
<sequence>MVVALHLGGIKLIGIYAVFGFYILSGYLMTLIMHKSYGYSINGIIKFTFNRFLRIYPLYWLSCLISLLLILWVGKNYAFNYHEALCLPQNITSAIKNIFILLSTQETPRLTPPAWALTVEIFYYMVIALGLSKNKTLTIGWFLFSVLYHLLINFKGLGLNYQYFIIPAASLPFAIGGLTYFYQNKLISILESLKYFEYFISPITLMILFIFNWLLGLNFEIFGNFSFYTNCLIHALIIISLLNIDSLPYISKKTDKWIGSFSYPVYLIHYQIGLFILVIFDNLGIGYQRPSIALMFASILPILIVSWLLNTYIKNPIETIRRQVKANQKLGQA</sequence>
<dbReference type="EMBL" id="JADWDC010000009">
    <property type="protein sequence ID" value="MCC0176432.1"/>
    <property type="molecule type" value="Genomic_DNA"/>
</dbReference>
<feature type="transmembrane region" description="Helical" evidence="1">
    <location>
        <begin position="263"/>
        <end position="280"/>
    </location>
</feature>
<dbReference type="PANTHER" id="PTHR23028:SF53">
    <property type="entry name" value="ACYL_TRANSF_3 DOMAIN-CONTAINING PROTEIN"/>
    <property type="match status" value="1"/>
</dbReference>
<proteinExistence type="predicted"/>
<reference evidence="3" key="1">
    <citation type="journal article" date="2021" name="Antonie Van Leeuwenhoek">
        <title>Draft genome and description of Waterburya agarophytonicola gen. nov. sp. nov. (Pleurocapsales, Cyanobacteria): a seaweed symbiont.</title>
        <authorList>
            <person name="Bonthond G."/>
            <person name="Shalygin S."/>
            <person name="Bayer T."/>
            <person name="Weinberger F."/>
        </authorList>
    </citation>
    <scope>NUCLEOTIDE SEQUENCE</scope>
    <source>
        <strain evidence="3">KI4</strain>
    </source>
</reference>
<keyword evidence="1" id="KW-1133">Transmembrane helix</keyword>
<feature type="transmembrane region" description="Helical" evidence="1">
    <location>
        <begin position="221"/>
        <end position="242"/>
    </location>
</feature>
<feature type="transmembrane region" description="Helical" evidence="1">
    <location>
        <begin position="12"/>
        <end position="32"/>
    </location>
</feature>
<keyword evidence="1" id="KW-0812">Transmembrane</keyword>
<feature type="transmembrane region" description="Helical" evidence="1">
    <location>
        <begin position="139"/>
        <end position="157"/>
    </location>
</feature>
<organism evidence="3 4">
    <name type="scientific">Waterburya agarophytonicola KI4</name>
    <dbReference type="NCBI Taxonomy" id="2874699"/>
    <lineage>
        <taxon>Bacteria</taxon>
        <taxon>Bacillati</taxon>
        <taxon>Cyanobacteriota</taxon>
        <taxon>Cyanophyceae</taxon>
        <taxon>Pleurocapsales</taxon>
        <taxon>Hyellaceae</taxon>
        <taxon>Waterburya</taxon>
        <taxon>Waterburya agarophytonicola</taxon>
    </lineage>
</organism>
<name>A0A964BQE3_9CYAN</name>
<dbReference type="InterPro" id="IPR002656">
    <property type="entry name" value="Acyl_transf_3_dom"/>
</dbReference>
<accession>A0A964BQE3</accession>
<keyword evidence="3" id="KW-0012">Acyltransferase</keyword>
<dbReference type="GO" id="GO:0016020">
    <property type="term" value="C:membrane"/>
    <property type="evidence" value="ECO:0007669"/>
    <property type="project" value="TreeGrafter"/>
</dbReference>
<feature type="transmembrane region" description="Helical" evidence="1">
    <location>
        <begin position="53"/>
        <end position="73"/>
    </location>
</feature>
<feature type="transmembrane region" description="Helical" evidence="1">
    <location>
        <begin position="163"/>
        <end position="183"/>
    </location>
</feature>
<dbReference type="PANTHER" id="PTHR23028">
    <property type="entry name" value="ACETYLTRANSFERASE"/>
    <property type="match status" value="1"/>
</dbReference>
<keyword evidence="4" id="KW-1185">Reference proteome</keyword>
<comment type="caution">
    <text evidence="3">The sequence shown here is derived from an EMBL/GenBank/DDBJ whole genome shotgun (WGS) entry which is preliminary data.</text>
</comment>
<feature type="transmembrane region" description="Helical" evidence="1">
    <location>
        <begin position="292"/>
        <end position="313"/>
    </location>
</feature>
<dbReference type="AlphaFoldDB" id="A0A964BQE3"/>
<feature type="transmembrane region" description="Helical" evidence="1">
    <location>
        <begin position="114"/>
        <end position="132"/>
    </location>
</feature>
<evidence type="ECO:0000256" key="1">
    <source>
        <dbReference type="SAM" id="Phobius"/>
    </source>
</evidence>
<dbReference type="Proteomes" id="UP000729733">
    <property type="component" value="Unassembled WGS sequence"/>
</dbReference>
<feature type="domain" description="Acyltransferase 3" evidence="2">
    <location>
        <begin position="12"/>
        <end position="309"/>
    </location>
</feature>
<evidence type="ECO:0000259" key="2">
    <source>
        <dbReference type="Pfam" id="PF01757"/>
    </source>
</evidence>
<dbReference type="InterPro" id="IPR050879">
    <property type="entry name" value="Acyltransferase_3"/>
</dbReference>
<keyword evidence="3" id="KW-0808">Transferase</keyword>
<evidence type="ECO:0000313" key="4">
    <source>
        <dbReference type="Proteomes" id="UP000729733"/>
    </source>
</evidence>
<dbReference type="GO" id="GO:0016747">
    <property type="term" value="F:acyltransferase activity, transferring groups other than amino-acyl groups"/>
    <property type="evidence" value="ECO:0007669"/>
    <property type="project" value="InterPro"/>
</dbReference>
<dbReference type="Pfam" id="PF01757">
    <property type="entry name" value="Acyl_transf_3"/>
    <property type="match status" value="1"/>
</dbReference>
<evidence type="ECO:0000313" key="3">
    <source>
        <dbReference type="EMBL" id="MCC0176432.1"/>
    </source>
</evidence>
<protein>
    <submittedName>
        <fullName evidence="3">Acyltransferase</fullName>
    </submittedName>
</protein>
<keyword evidence="1" id="KW-0472">Membrane</keyword>
<gene>
    <name evidence="3" type="ORF">I4641_05500</name>
</gene>
<feature type="transmembrane region" description="Helical" evidence="1">
    <location>
        <begin position="195"/>
        <end position="215"/>
    </location>
</feature>